<evidence type="ECO:0000259" key="1">
    <source>
        <dbReference type="PROSITE" id="PS51819"/>
    </source>
</evidence>
<keyword evidence="3" id="KW-1185">Reference proteome</keyword>
<dbReference type="PANTHER" id="PTHR35006:SF2">
    <property type="entry name" value="GLYOXALASE FAMILY PROTEIN (AFU_ORTHOLOGUE AFUA_5G14830)"/>
    <property type="match status" value="1"/>
</dbReference>
<gene>
    <name evidence="2" type="ORF">OFY17_06335</name>
</gene>
<dbReference type="RefSeq" id="WP_263529888.1">
    <property type="nucleotide sequence ID" value="NZ_JAOVZB010000002.1"/>
</dbReference>
<accession>A0ABT2YRI7</accession>
<dbReference type="Proteomes" id="UP001209713">
    <property type="component" value="Unassembled WGS sequence"/>
</dbReference>
<organism evidence="2 3">
    <name type="scientific">Marinomonas sargassi</name>
    <dbReference type="NCBI Taxonomy" id="2984494"/>
    <lineage>
        <taxon>Bacteria</taxon>
        <taxon>Pseudomonadati</taxon>
        <taxon>Pseudomonadota</taxon>
        <taxon>Gammaproteobacteria</taxon>
        <taxon>Oceanospirillales</taxon>
        <taxon>Oceanospirillaceae</taxon>
        <taxon>Marinomonas</taxon>
    </lineage>
</organism>
<proteinExistence type="predicted"/>
<evidence type="ECO:0000313" key="2">
    <source>
        <dbReference type="EMBL" id="MCV2402508.1"/>
    </source>
</evidence>
<reference evidence="2 3" key="1">
    <citation type="submission" date="2022-10" db="EMBL/GenBank/DDBJ databases">
        <title>Marinomonas transparenta sp. nov. and Marinomonas sargassi sp. nov., isolated from marine alga (Sargassum natans (L.) Gaillon).</title>
        <authorList>
            <person name="Wang Y."/>
        </authorList>
    </citation>
    <scope>NUCLEOTIDE SEQUENCE [LARGE SCALE GENOMIC DNA]</scope>
    <source>
        <strain evidence="2 3">C2222</strain>
    </source>
</reference>
<feature type="domain" description="VOC" evidence="1">
    <location>
        <begin position="1"/>
        <end position="123"/>
    </location>
</feature>
<dbReference type="SUPFAM" id="SSF54593">
    <property type="entry name" value="Glyoxalase/Bleomycin resistance protein/Dihydroxybiphenyl dioxygenase"/>
    <property type="match status" value="1"/>
</dbReference>
<name>A0ABT2YRI7_9GAMM</name>
<dbReference type="PROSITE" id="PS51819">
    <property type="entry name" value="VOC"/>
    <property type="match status" value="1"/>
</dbReference>
<dbReference type="PANTHER" id="PTHR35006">
    <property type="entry name" value="GLYOXALASE FAMILY PROTEIN (AFU_ORTHOLOGUE AFUA_5G14830)"/>
    <property type="match status" value="1"/>
</dbReference>
<dbReference type="Gene3D" id="3.10.180.10">
    <property type="entry name" value="2,3-Dihydroxybiphenyl 1,2-Dioxygenase, domain 1"/>
    <property type="match status" value="1"/>
</dbReference>
<dbReference type="InterPro" id="IPR029068">
    <property type="entry name" value="Glyas_Bleomycin-R_OHBP_Dase"/>
</dbReference>
<comment type="caution">
    <text evidence="2">The sequence shown here is derived from an EMBL/GenBank/DDBJ whole genome shotgun (WGS) entry which is preliminary data.</text>
</comment>
<dbReference type="InterPro" id="IPR037523">
    <property type="entry name" value="VOC_core"/>
</dbReference>
<dbReference type="EMBL" id="JAOVZB010000002">
    <property type="protein sequence ID" value="MCV2402508.1"/>
    <property type="molecule type" value="Genomic_DNA"/>
</dbReference>
<dbReference type="CDD" id="cd07262">
    <property type="entry name" value="VOC_like"/>
    <property type="match status" value="1"/>
</dbReference>
<evidence type="ECO:0000313" key="3">
    <source>
        <dbReference type="Proteomes" id="UP001209713"/>
    </source>
</evidence>
<protein>
    <submittedName>
        <fullName evidence="2">VOC family protein</fullName>
    </submittedName>
</protein>
<sequence length="127" mass="13752">MLSGVCIGTNDLAAAGDFYDAVLATIGIQCVFSDSHEKGYAGEDGKITFYVLTPFNGDKASFGNGTQVMFYAPDKETVRTFHRAAIQNGGTDEGAPGPRNYHPDYYGAYVRDLDGNKLNISVEIKNR</sequence>